<evidence type="ECO:0008006" key="3">
    <source>
        <dbReference type="Google" id="ProtNLM"/>
    </source>
</evidence>
<dbReference type="Proteomes" id="UP001050975">
    <property type="component" value="Unassembled WGS sequence"/>
</dbReference>
<name>A0AAV3XRK9_9CYAN</name>
<organism evidence="1 2">
    <name type="scientific">Microseira wollei NIES-4236</name>
    <dbReference type="NCBI Taxonomy" id="2530354"/>
    <lineage>
        <taxon>Bacteria</taxon>
        <taxon>Bacillati</taxon>
        <taxon>Cyanobacteriota</taxon>
        <taxon>Cyanophyceae</taxon>
        <taxon>Oscillatoriophycideae</taxon>
        <taxon>Aerosakkonematales</taxon>
        <taxon>Aerosakkonemataceae</taxon>
        <taxon>Microseira</taxon>
    </lineage>
</organism>
<evidence type="ECO:0000313" key="1">
    <source>
        <dbReference type="EMBL" id="GET43000.1"/>
    </source>
</evidence>
<comment type="caution">
    <text evidence="1">The sequence shown here is derived from an EMBL/GenBank/DDBJ whole genome shotgun (WGS) entry which is preliminary data.</text>
</comment>
<dbReference type="AlphaFoldDB" id="A0AAV3XRK9"/>
<dbReference type="RefSeq" id="WP_226591353.1">
    <property type="nucleotide sequence ID" value="NZ_BLAY01000193.1"/>
</dbReference>
<dbReference type="EMBL" id="BLAY01000193">
    <property type="protein sequence ID" value="GET43000.1"/>
    <property type="molecule type" value="Genomic_DNA"/>
</dbReference>
<reference evidence="1" key="1">
    <citation type="submission" date="2019-10" db="EMBL/GenBank/DDBJ databases">
        <title>Draft genome sequece of Microseira wollei NIES-4236.</title>
        <authorList>
            <person name="Yamaguchi H."/>
            <person name="Suzuki S."/>
            <person name="Kawachi M."/>
        </authorList>
    </citation>
    <scope>NUCLEOTIDE SEQUENCE</scope>
    <source>
        <strain evidence="1">NIES-4236</strain>
    </source>
</reference>
<gene>
    <name evidence="1" type="ORF">MiSe_78200</name>
</gene>
<sequence>MTIVCDLVRQASQGLQGAGTLGNLVNALNALSIPDISIRLGSRGKAGLFDLPFLLNEKGIECYSPELGDSIYVTPLQWYANGMSCSGLRDPDREALQKP</sequence>
<proteinExistence type="predicted"/>
<accession>A0AAV3XRK9</accession>
<protein>
    <recommendedName>
        <fullName evidence="3">Carbohydrate kinase PfkB domain-containing protein</fullName>
    </recommendedName>
</protein>
<keyword evidence="2" id="KW-1185">Reference proteome</keyword>
<evidence type="ECO:0000313" key="2">
    <source>
        <dbReference type="Proteomes" id="UP001050975"/>
    </source>
</evidence>